<keyword evidence="1" id="KW-0863">Zinc-finger</keyword>
<feature type="region of interest" description="Disordered" evidence="2">
    <location>
        <begin position="183"/>
        <end position="226"/>
    </location>
</feature>
<proteinExistence type="predicted"/>
<keyword evidence="1" id="KW-0479">Metal-binding</keyword>
<dbReference type="PANTHER" id="PTHR38133">
    <property type="entry name" value="SLR1429 PROTEIN"/>
    <property type="match status" value="1"/>
</dbReference>
<evidence type="ECO:0000313" key="5">
    <source>
        <dbReference type="Proteomes" id="UP000287519"/>
    </source>
</evidence>
<dbReference type="GO" id="GO:0008270">
    <property type="term" value="F:zinc ion binding"/>
    <property type="evidence" value="ECO:0007669"/>
    <property type="project" value="UniProtKB-KW"/>
</dbReference>
<sequence>MTDAVTRPRFPAQKGRRTRGRTWWAQRWVDDVEQAALDSDTLKRGRAYARGGLVGPLTFAPGLVSAEVHTDDESLHVRIRVDRLDERQWGEVLATLASRSGHVAQLSSGTLPRELDEDLAAVDMSLIPSMFDADATCTCEEWDVPCRHAAAVLYQAAWVLDDDPLLFFLLGGARDRRFCNAGTARTRRRPGRPSTMRASRCPRRMPTPQCPDRFRHRPAPAEARCGHAGSTTLPRMFGPTPCGLRSSLRFRDTETVSEVVRRPRYQAGCDHPGPGRRIRRADLDVVHEAPAPVVPRMERLDDRMTAAFRMVSRVPHR</sequence>
<dbReference type="AlphaFoldDB" id="A0A402C0U7"/>
<dbReference type="PANTHER" id="PTHR38133:SF1">
    <property type="entry name" value="SLR1429 PROTEIN"/>
    <property type="match status" value="1"/>
</dbReference>
<dbReference type="Pfam" id="PF04434">
    <property type="entry name" value="SWIM"/>
    <property type="match status" value="1"/>
</dbReference>
<dbReference type="PROSITE" id="PS50966">
    <property type="entry name" value="ZF_SWIM"/>
    <property type="match status" value="1"/>
</dbReference>
<comment type="caution">
    <text evidence="4">The sequence shown here is derived from an EMBL/GenBank/DDBJ whole genome shotgun (WGS) entry which is preliminary data.</text>
</comment>
<organism evidence="4 5">
    <name type="scientific">Rhodococcus wratislaviensis</name>
    <name type="common">Tsukamurella wratislaviensis</name>
    <dbReference type="NCBI Taxonomy" id="44752"/>
    <lineage>
        <taxon>Bacteria</taxon>
        <taxon>Bacillati</taxon>
        <taxon>Actinomycetota</taxon>
        <taxon>Actinomycetes</taxon>
        <taxon>Mycobacteriales</taxon>
        <taxon>Nocardiaceae</taxon>
        <taxon>Rhodococcus</taxon>
    </lineage>
</organism>
<dbReference type="InterPro" id="IPR007527">
    <property type="entry name" value="Znf_SWIM"/>
</dbReference>
<reference evidence="4 5" key="1">
    <citation type="submission" date="2018-11" db="EMBL/GenBank/DDBJ databases">
        <title>Microbial catabolism of amino acid.</title>
        <authorList>
            <person name="Hibi M."/>
            <person name="Ogawa J."/>
        </authorList>
    </citation>
    <scope>NUCLEOTIDE SEQUENCE [LARGE SCALE GENOMIC DNA]</scope>
    <source>
        <strain evidence="4 5">C31-06</strain>
    </source>
</reference>
<evidence type="ECO:0000256" key="2">
    <source>
        <dbReference type="SAM" id="MobiDB-lite"/>
    </source>
</evidence>
<dbReference type="EMBL" id="BHYM01000007">
    <property type="protein sequence ID" value="GCE37229.1"/>
    <property type="molecule type" value="Genomic_DNA"/>
</dbReference>
<evidence type="ECO:0000256" key="1">
    <source>
        <dbReference type="PROSITE-ProRule" id="PRU00325"/>
    </source>
</evidence>
<evidence type="ECO:0000259" key="3">
    <source>
        <dbReference type="PROSITE" id="PS50966"/>
    </source>
</evidence>
<keyword evidence="1" id="KW-0862">Zinc</keyword>
<protein>
    <recommendedName>
        <fullName evidence="3">SWIM-type domain-containing protein</fullName>
    </recommendedName>
</protein>
<accession>A0A402C0U7</accession>
<dbReference type="Proteomes" id="UP000287519">
    <property type="component" value="Unassembled WGS sequence"/>
</dbReference>
<feature type="domain" description="SWIM-type" evidence="3">
    <location>
        <begin position="122"/>
        <end position="157"/>
    </location>
</feature>
<evidence type="ECO:0000313" key="4">
    <source>
        <dbReference type="EMBL" id="GCE37229.1"/>
    </source>
</evidence>
<gene>
    <name evidence="4" type="ORF">Rhow_007473</name>
</gene>
<name>A0A402C0U7_RHOWR</name>
<keyword evidence="5" id="KW-1185">Reference proteome</keyword>